<dbReference type="EMBL" id="HG994367">
    <property type="protein sequence ID" value="CAF1707392.1"/>
    <property type="molecule type" value="Genomic_DNA"/>
</dbReference>
<evidence type="ECO:0000313" key="1">
    <source>
        <dbReference type="EMBL" id="CAF1707392.1"/>
    </source>
</evidence>
<accession>A0A816IH09</accession>
<organism evidence="1">
    <name type="scientific">Brassica napus</name>
    <name type="common">Rape</name>
    <dbReference type="NCBI Taxonomy" id="3708"/>
    <lineage>
        <taxon>Eukaryota</taxon>
        <taxon>Viridiplantae</taxon>
        <taxon>Streptophyta</taxon>
        <taxon>Embryophyta</taxon>
        <taxon>Tracheophyta</taxon>
        <taxon>Spermatophyta</taxon>
        <taxon>Magnoliopsida</taxon>
        <taxon>eudicotyledons</taxon>
        <taxon>Gunneridae</taxon>
        <taxon>Pentapetalae</taxon>
        <taxon>rosids</taxon>
        <taxon>malvids</taxon>
        <taxon>Brassicales</taxon>
        <taxon>Brassicaceae</taxon>
        <taxon>Brassiceae</taxon>
        <taxon>Brassica</taxon>
    </lineage>
</organism>
<protein>
    <submittedName>
        <fullName evidence="1">(rape) hypothetical protein</fullName>
    </submittedName>
</protein>
<name>A0A816IH09_BRANA</name>
<dbReference type="AlphaFoldDB" id="A0A816IH09"/>
<sequence length="110" mass="12259">MTRESKIMEHQGSDLMWGENELMAQKICSSSRQLINTYLSICCMSDLGVIVEIQHVGKSSTWIYPSSLECLLSASVNSINTSTEHDDGISVLFSDFYTLWSFGSLIGRVV</sequence>
<dbReference type="Proteomes" id="UP001295469">
    <property type="component" value="Chromosome C03"/>
</dbReference>
<reference evidence="1" key="1">
    <citation type="submission" date="2021-01" db="EMBL/GenBank/DDBJ databases">
        <authorList>
            <consortium name="Genoscope - CEA"/>
            <person name="William W."/>
        </authorList>
    </citation>
    <scope>NUCLEOTIDE SEQUENCE</scope>
</reference>
<gene>
    <name evidence="1" type="ORF">DARMORV10_C03P62880.1</name>
</gene>
<proteinExistence type="predicted"/>